<organism evidence="1">
    <name type="scientific">uncultured Caudovirales phage</name>
    <dbReference type="NCBI Taxonomy" id="2100421"/>
    <lineage>
        <taxon>Viruses</taxon>
        <taxon>Duplodnaviria</taxon>
        <taxon>Heunggongvirae</taxon>
        <taxon>Uroviricota</taxon>
        <taxon>Caudoviricetes</taxon>
        <taxon>Peduoviridae</taxon>
        <taxon>Maltschvirus</taxon>
        <taxon>Maltschvirus maltsch</taxon>
    </lineage>
</organism>
<gene>
    <name evidence="1" type="ORF">UFOVP33_70</name>
</gene>
<evidence type="ECO:0000313" key="1">
    <source>
        <dbReference type="EMBL" id="CAB4122881.1"/>
    </source>
</evidence>
<proteinExistence type="predicted"/>
<sequence>MTQLVALVYVGNKPAAYDNIARSGKTWHGKGDVQEVTEAQAKQLLKFEDQWQLADGADIERVEHTESIKVTDEDGDNVVIDPEAFKKPLEKMTKAEMVAYAANKWGKELDVNSPKKALIDLIEEFERELDVTVGVGNPAD</sequence>
<name>A0A6J5KM82_9CAUD</name>
<protein>
    <submittedName>
        <fullName evidence="1">Uncharacterized protein</fullName>
    </submittedName>
</protein>
<reference evidence="1" key="1">
    <citation type="submission" date="2020-04" db="EMBL/GenBank/DDBJ databases">
        <authorList>
            <person name="Chiriac C."/>
            <person name="Salcher M."/>
            <person name="Ghai R."/>
            <person name="Kavagutti S V."/>
        </authorList>
    </citation>
    <scope>NUCLEOTIDE SEQUENCE</scope>
</reference>
<dbReference type="EMBL" id="LR796162">
    <property type="protein sequence ID" value="CAB4122881.1"/>
    <property type="molecule type" value="Genomic_DNA"/>
</dbReference>
<accession>A0A6J5KM82</accession>